<evidence type="ECO:0000313" key="2">
    <source>
        <dbReference type="Proteomes" id="UP000070133"/>
    </source>
</evidence>
<dbReference type="Proteomes" id="UP000070133">
    <property type="component" value="Unassembled WGS sequence"/>
</dbReference>
<keyword evidence="2" id="KW-1185">Reference proteome</keyword>
<organism evidence="1 2">
    <name type="scientific">Pseudocercospora eumusae</name>
    <dbReference type="NCBI Taxonomy" id="321146"/>
    <lineage>
        <taxon>Eukaryota</taxon>
        <taxon>Fungi</taxon>
        <taxon>Dikarya</taxon>
        <taxon>Ascomycota</taxon>
        <taxon>Pezizomycotina</taxon>
        <taxon>Dothideomycetes</taxon>
        <taxon>Dothideomycetidae</taxon>
        <taxon>Mycosphaerellales</taxon>
        <taxon>Mycosphaerellaceae</taxon>
        <taxon>Pseudocercospora</taxon>
    </lineage>
</organism>
<dbReference type="AlphaFoldDB" id="A0A139HDV9"/>
<comment type="caution">
    <text evidence="1">The sequence shown here is derived from an EMBL/GenBank/DDBJ whole genome shotgun (WGS) entry which is preliminary data.</text>
</comment>
<sequence>MASVVLTWCQNVATKRVIDLLWLLYACILGGYNLLDPTHSTADNKTYRYLDSSAHLLEHTLRSRLQATPRLRAPAIQSHRTRVRHSNVTFPDLLRFLLPRLLKRIFLPCLLLYLFCRWRRGAQLEHISGPPQYEDLHHQNIHHHNLSGPTIDEACLHTCTSPEWLRFAAPPHPQILWLTPKTPEFAPDWLQRVYVLSDLRSDGATFLNEGHYPKFYFRDVRELAARVGWAASVFVHGSRNKNVLGARQGVREPLDLHQDTINAVSRMTDAESNPVYRFLSSFNNLHNIIPDESQSLRHLMSWSTNTTMLDAIRREYKSTSSLVTSLRTQILHNVHTINHAIAQKQDIWGMSNECQTFDLCLQRWQPALDDLRDLSALADFIDLNLSVTWHMLDALAFFTRIALDFDLVLIKQIYTRRRLQAITRRAGLYAARKWTSHYQNQSSICSTKCRDSSIVWKSWWEPYPSDDPAQYHHFRDPHTGLPITLPPRYKPLLLHEHCLGLDHLLGDDHLDSRVKQEEMEIDDPKERNSRAQEVLGHVWCIEDEGAAKKIEGLGYVNARAVYWDDWGKGWKGRRERREFVDEAWGEG</sequence>
<accession>A0A139HDV9</accession>
<protein>
    <submittedName>
        <fullName evidence="1">Uncharacterized protein</fullName>
    </submittedName>
</protein>
<dbReference type="EMBL" id="LFZN01000069">
    <property type="protein sequence ID" value="KXT00661.1"/>
    <property type="molecule type" value="Genomic_DNA"/>
</dbReference>
<dbReference type="OrthoDB" id="10327620at2759"/>
<evidence type="ECO:0000313" key="1">
    <source>
        <dbReference type="EMBL" id="KXT00661.1"/>
    </source>
</evidence>
<proteinExistence type="predicted"/>
<gene>
    <name evidence="1" type="ORF">AC578_4035</name>
</gene>
<name>A0A139HDV9_9PEZI</name>
<reference evidence="1 2" key="1">
    <citation type="submission" date="2015-07" db="EMBL/GenBank/DDBJ databases">
        <title>Comparative genomics of the Sigatoka disease complex on banana suggests a link between parallel evolutionary changes in Pseudocercospora fijiensis and Pseudocercospora eumusae and increased virulence on the banana host.</title>
        <authorList>
            <person name="Chang T.-C."/>
            <person name="Salvucci A."/>
            <person name="Crous P.W."/>
            <person name="Stergiopoulos I."/>
        </authorList>
    </citation>
    <scope>NUCLEOTIDE SEQUENCE [LARGE SCALE GENOMIC DNA]</scope>
    <source>
        <strain evidence="1 2">CBS 114824</strain>
    </source>
</reference>